<evidence type="ECO:0000256" key="9">
    <source>
        <dbReference type="ARBA" id="ARBA00023310"/>
    </source>
</evidence>
<dbReference type="CDD" id="cd06503">
    <property type="entry name" value="ATP-synt_Fo_b"/>
    <property type="match status" value="1"/>
</dbReference>
<keyword evidence="5 12" id="KW-0375">Hydrogen ion transport</keyword>
<keyword evidence="12" id="KW-1003">Cell membrane</keyword>
<evidence type="ECO:0000256" key="3">
    <source>
        <dbReference type="ARBA" id="ARBA00022547"/>
    </source>
</evidence>
<keyword evidence="4 12" id="KW-0812">Transmembrane</keyword>
<dbReference type="PANTHER" id="PTHR33445:SF2">
    <property type="entry name" value="ATP SYNTHASE SUBUNIT B', CHLOROPLASTIC"/>
    <property type="match status" value="1"/>
</dbReference>
<evidence type="ECO:0000256" key="6">
    <source>
        <dbReference type="ARBA" id="ARBA00022989"/>
    </source>
</evidence>
<evidence type="ECO:0000256" key="13">
    <source>
        <dbReference type="RuleBase" id="RU003848"/>
    </source>
</evidence>
<feature type="transmembrane region" description="Helical" evidence="12">
    <location>
        <begin position="12"/>
        <end position="31"/>
    </location>
</feature>
<comment type="function">
    <text evidence="10 12">F(1)F(0) ATP synthase produces ATP from ADP in the presence of a proton or sodium gradient. F-type ATPases consist of two structural domains, F(1) containing the extramembraneous catalytic core and F(0) containing the membrane proton channel, linked together by a central stalk and a peripheral stalk. During catalysis, ATP synthesis in the catalytic domain of F(1) is coupled via a rotary mechanism of the central stalk subunits to proton translocation.</text>
</comment>
<dbReference type="HAMAP" id="MF_01398">
    <property type="entry name" value="ATP_synth_b_bprime"/>
    <property type="match status" value="1"/>
</dbReference>
<comment type="similarity">
    <text evidence="1 12 13">Belongs to the ATPase B chain family.</text>
</comment>
<organism evidence="15 16">
    <name type="scientific">Sporobacter termitidis DSM 10068</name>
    <dbReference type="NCBI Taxonomy" id="1123282"/>
    <lineage>
        <taxon>Bacteria</taxon>
        <taxon>Bacillati</taxon>
        <taxon>Bacillota</taxon>
        <taxon>Clostridia</taxon>
        <taxon>Eubacteriales</taxon>
        <taxon>Oscillospiraceae</taxon>
        <taxon>Sporobacter</taxon>
    </lineage>
</organism>
<dbReference type="InterPro" id="IPR005864">
    <property type="entry name" value="ATP_synth_F0_bsu_bac"/>
</dbReference>
<dbReference type="InterPro" id="IPR050059">
    <property type="entry name" value="ATP_synthase_B_chain"/>
</dbReference>
<keyword evidence="2 12" id="KW-0813">Transport</keyword>
<evidence type="ECO:0000256" key="8">
    <source>
        <dbReference type="ARBA" id="ARBA00023136"/>
    </source>
</evidence>
<evidence type="ECO:0000313" key="16">
    <source>
        <dbReference type="Proteomes" id="UP000183995"/>
    </source>
</evidence>
<keyword evidence="14" id="KW-0175">Coiled coil</keyword>
<proteinExistence type="inferred from homology"/>
<dbReference type="GO" id="GO:0045259">
    <property type="term" value="C:proton-transporting ATP synthase complex"/>
    <property type="evidence" value="ECO:0007669"/>
    <property type="project" value="UniProtKB-KW"/>
</dbReference>
<sequence>MENLVPSDILIHIINILVLFVLLRVILFKPVTKFLAARTERIAGELKDAEAKNAEALEMKAAYEKRIETYEEEGHEIIRASQVKASEEATAIVKDARGQAEKIIADAHQRIAGEKAQAVAEARTEVALLATEIAARILKREVSAVDNKAVAEDFFREVK</sequence>
<evidence type="ECO:0000256" key="4">
    <source>
        <dbReference type="ARBA" id="ARBA00022692"/>
    </source>
</evidence>
<dbReference type="Proteomes" id="UP000183995">
    <property type="component" value="Unassembled WGS sequence"/>
</dbReference>
<dbReference type="InterPro" id="IPR002146">
    <property type="entry name" value="ATP_synth_b/b'su_bac/chlpt"/>
</dbReference>
<keyword evidence="9 12" id="KW-0066">ATP synthesis</keyword>
<evidence type="ECO:0000256" key="7">
    <source>
        <dbReference type="ARBA" id="ARBA00023065"/>
    </source>
</evidence>
<keyword evidence="7 12" id="KW-0406">Ion transport</keyword>
<dbReference type="GO" id="GO:0012505">
    <property type="term" value="C:endomembrane system"/>
    <property type="evidence" value="ECO:0007669"/>
    <property type="project" value="UniProtKB-SubCell"/>
</dbReference>
<dbReference type="PANTHER" id="PTHR33445">
    <property type="entry name" value="ATP SYNTHASE SUBUNIT B', CHLOROPLASTIC"/>
    <property type="match status" value="1"/>
</dbReference>
<dbReference type="EMBL" id="FQXV01000002">
    <property type="protein sequence ID" value="SHH78485.1"/>
    <property type="molecule type" value="Genomic_DNA"/>
</dbReference>
<dbReference type="AlphaFoldDB" id="A0A1M5VT92"/>
<gene>
    <name evidence="12" type="primary">atpF</name>
    <name evidence="15" type="ORF">SAMN02745823_01016</name>
</gene>
<dbReference type="GO" id="GO:0005886">
    <property type="term" value="C:plasma membrane"/>
    <property type="evidence" value="ECO:0007669"/>
    <property type="project" value="UniProtKB-SubCell"/>
</dbReference>
<feature type="coiled-coil region" evidence="14">
    <location>
        <begin position="46"/>
        <end position="73"/>
    </location>
</feature>
<dbReference type="GO" id="GO:0046961">
    <property type="term" value="F:proton-transporting ATPase activity, rotational mechanism"/>
    <property type="evidence" value="ECO:0007669"/>
    <property type="project" value="TreeGrafter"/>
</dbReference>
<dbReference type="Pfam" id="PF00430">
    <property type="entry name" value="ATP-synt_B"/>
    <property type="match status" value="1"/>
</dbReference>
<protein>
    <recommendedName>
        <fullName evidence="12">ATP synthase subunit b</fullName>
    </recommendedName>
    <alternativeName>
        <fullName evidence="12">ATP synthase F(0) sector subunit b</fullName>
    </alternativeName>
    <alternativeName>
        <fullName evidence="12">ATPase subunit I</fullName>
    </alternativeName>
    <alternativeName>
        <fullName evidence="12">F-type ATPase subunit b</fullName>
        <shortName evidence="12">F-ATPase subunit b</shortName>
    </alternativeName>
</protein>
<evidence type="ECO:0000313" key="15">
    <source>
        <dbReference type="EMBL" id="SHH78485.1"/>
    </source>
</evidence>
<name>A0A1M5VT92_9FIRM</name>
<evidence type="ECO:0000256" key="10">
    <source>
        <dbReference type="ARBA" id="ARBA00025198"/>
    </source>
</evidence>
<keyword evidence="16" id="KW-1185">Reference proteome</keyword>
<dbReference type="RefSeq" id="WP_073076557.1">
    <property type="nucleotide sequence ID" value="NZ_FQXV01000002.1"/>
</dbReference>
<dbReference type="STRING" id="1123282.SAMN02745823_01016"/>
<comment type="subunit">
    <text evidence="12">F-type ATPases have 2 components, F(1) - the catalytic core - and F(0) - the membrane proton channel. F(1) has five subunits: alpha(3), beta(3), gamma(1), delta(1), epsilon(1). F(0) has three main subunits: a(1), b(2) and c(10-14). The alpha and beta chains form an alternating ring which encloses part of the gamma chain. F(1) is attached to F(0) by a central stalk formed by the gamma and epsilon chains, while a peripheral stalk is formed by the delta and b chains.</text>
</comment>
<evidence type="ECO:0000256" key="2">
    <source>
        <dbReference type="ARBA" id="ARBA00022448"/>
    </source>
</evidence>
<keyword evidence="6 12" id="KW-1133">Transmembrane helix</keyword>
<comment type="function">
    <text evidence="12">Component of the F(0) channel, it forms part of the peripheral stalk, linking F(1) to F(0).</text>
</comment>
<evidence type="ECO:0000256" key="5">
    <source>
        <dbReference type="ARBA" id="ARBA00022781"/>
    </source>
</evidence>
<accession>A0A1M5VT92</accession>
<evidence type="ECO:0000256" key="14">
    <source>
        <dbReference type="SAM" id="Coils"/>
    </source>
</evidence>
<evidence type="ECO:0000256" key="11">
    <source>
        <dbReference type="ARBA" id="ARBA00037847"/>
    </source>
</evidence>
<dbReference type="GO" id="GO:0046933">
    <property type="term" value="F:proton-transporting ATP synthase activity, rotational mechanism"/>
    <property type="evidence" value="ECO:0007669"/>
    <property type="project" value="UniProtKB-UniRule"/>
</dbReference>
<keyword evidence="8 12" id="KW-0472">Membrane</keyword>
<keyword evidence="3 12" id="KW-0138">CF(0)</keyword>
<reference evidence="15 16" key="1">
    <citation type="submission" date="2016-11" db="EMBL/GenBank/DDBJ databases">
        <authorList>
            <person name="Jaros S."/>
            <person name="Januszkiewicz K."/>
            <person name="Wedrychowicz H."/>
        </authorList>
    </citation>
    <scope>NUCLEOTIDE SEQUENCE [LARGE SCALE GENOMIC DNA]</scope>
    <source>
        <strain evidence="15 16">DSM 10068</strain>
    </source>
</reference>
<comment type="subcellular location">
    <subcellularLocation>
        <location evidence="12">Cell membrane</location>
        <topology evidence="12">Single-pass membrane protein</topology>
    </subcellularLocation>
    <subcellularLocation>
        <location evidence="11">Endomembrane system</location>
        <topology evidence="11">Single-pass membrane protein</topology>
    </subcellularLocation>
</comment>
<dbReference type="NCBIfam" id="TIGR01144">
    <property type="entry name" value="ATP_synt_b"/>
    <property type="match status" value="1"/>
</dbReference>
<dbReference type="OrthoDB" id="9795863at2"/>
<evidence type="ECO:0000256" key="1">
    <source>
        <dbReference type="ARBA" id="ARBA00005513"/>
    </source>
</evidence>
<evidence type="ECO:0000256" key="12">
    <source>
        <dbReference type="HAMAP-Rule" id="MF_01398"/>
    </source>
</evidence>